<keyword evidence="5" id="KW-1185">Reference proteome</keyword>
<evidence type="ECO:0000256" key="1">
    <source>
        <dbReference type="PROSITE-ProRule" id="PRU00285"/>
    </source>
</evidence>
<proteinExistence type="inferred from homology"/>
<dbReference type="PROSITE" id="PS01031">
    <property type="entry name" value="SHSP"/>
    <property type="match status" value="1"/>
</dbReference>
<comment type="caution">
    <text evidence="4">The sequence shown here is derived from an EMBL/GenBank/DDBJ whole genome shotgun (WGS) entry which is preliminary data.</text>
</comment>
<dbReference type="PANTHER" id="PTHR11527">
    <property type="entry name" value="HEAT-SHOCK PROTEIN 20 FAMILY MEMBER"/>
    <property type="match status" value="1"/>
</dbReference>
<dbReference type="AlphaFoldDB" id="A0A916NLP2"/>
<evidence type="ECO:0000256" key="2">
    <source>
        <dbReference type="RuleBase" id="RU003616"/>
    </source>
</evidence>
<evidence type="ECO:0000313" key="4">
    <source>
        <dbReference type="EMBL" id="CAG5002059.1"/>
    </source>
</evidence>
<accession>A0A916NLP2</accession>
<dbReference type="InterPro" id="IPR002068">
    <property type="entry name" value="A-crystallin/Hsp20_dom"/>
</dbReference>
<dbReference type="RefSeq" id="WP_215239365.1">
    <property type="nucleotide sequence ID" value="NZ_CAJRAF010000002.1"/>
</dbReference>
<feature type="domain" description="SHSP" evidence="3">
    <location>
        <begin position="45"/>
        <end position="156"/>
    </location>
</feature>
<gene>
    <name evidence="4" type="ORF">DYBT9275_02797</name>
</gene>
<organism evidence="4 5">
    <name type="scientific">Dyadobacter helix</name>
    <dbReference type="NCBI Taxonomy" id="2822344"/>
    <lineage>
        <taxon>Bacteria</taxon>
        <taxon>Pseudomonadati</taxon>
        <taxon>Bacteroidota</taxon>
        <taxon>Cytophagia</taxon>
        <taxon>Cytophagales</taxon>
        <taxon>Spirosomataceae</taxon>
        <taxon>Dyadobacter</taxon>
    </lineage>
</organism>
<evidence type="ECO:0000259" key="3">
    <source>
        <dbReference type="PROSITE" id="PS01031"/>
    </source>
</evidence>
<dbReference type="EMBL" id="CAJRAF010000002">
    <property type="protein sequence ID" value="CAG5002059.1"/>
    <property type="molecule type" value="Genomic_DNA"/>
</dbReference>
<dbReference type="Proteomes" id="UP000680038">
    <property type="component" value="Unassembled WGS sequence"/>
</dbReference>
<dbReference type="InterPro" id="IPR031107">
    <property type="entry name" value="Small_HSP"/>
</dbReference>
<dbReference type="InterPro" id="IPR008978">
    <property type="entry name" value="HSP20-like_chaperone"/>
</dbReference>
<evidence type="ECO:0000313" key="5">
    <source>
        <dbReference type="Proteomes" id="UP000680038"/>
    </source>
</evidence>
<sequence length="156" mass="17119">MNNQQTADTHHHHGFGFRGGRGCGPFSKMFSGQFGGKAPWKEAFRGQFLNRKAANIEDNESSFKISLYAAGLSKSNFKVSVSNDVLTIAYAAPEAGDSANKYTYQEYEPGSFERSFQLNGKVLTENISADYTDGVLIVTLPKNPETNKPAQEVNVN</sequence>
<dbReference type="Gene3D" id="2.60.40.790">
    <property type="match status" value="1"/>
</dbReference>
<dbReference type="SUPFAM" id="SSF49764">
    <property type="entry name" value="HSP20-like chaperones"/>
    <property type="match status" value="1"/>
</dbReference>
<reference evidence="4" key="1">
    <citation type="submission" date="2021-04" db="EMBL/GenBank/DDBJ databases">
        <authorList>
            <person name="Rodrigo-Torres L."/>
            <person name="Arahal R. D."/>
            <person name="Lucena T."/>
        </authorList>
    </citation>
    <scope>NUCLEOTIDE SEQUENCE</scope>
    <source>
        <strain evidence="4">CECT 9275</strain>
    </source>
</reference>
<dbReference type="Pfam" id="PF00011">
    <property type="entry name" value="HSP20"/>
    <property type="match status" value="1"/>
</dbReference>
<dbReference type="CDD" id="cd06464">
    <property type="entry name" value="ACD_sHsps-like"/>
    <property type="match status" value="1"/>
</dbReference>
<comment type="similarity">
    <text evidence="1 2">Belongs to the small heat shock protein (HSP20) family.</text>
</comment>
<name>A0A916NLP2_9BACT</name>
<protein>
    <recommendedName>
        <fullName evidence="3">SHSP domain-containing protein</fullName>
    </recommendedName>
</protein>